<evidence type="ECO:0000259" key="1">
    <source>
        <dbReference type="Pfam" id="PF14355"/>
    </source>
</evidence>
<dbReference type="AlphaFoldDB" id="A0A934MHY2"/>
<dbReference type="Pfam" id="PF14355">
    <property type="entry name" value="Abi_C"/>
    <property type="match status" value="1"/>
</dbReference>
<dbReference type="InterPro" id="IPR026001">
    <property type="entry name" value="Abi-like_C"/>
</dbReference>
<gene>
    <name evidence="2" type="ORF">JEQ47_12780</name>
</gene>
<evidence type="ECO:0000313" key="3">
    <source>
        <dbReference type="Proteomes" id="UP000602124"/>
    </source>
</evidence>
<evidence type="ECO:0000313" key="2">
    <source>
        <dbReference type="EMBL" id="MBJ3785597.1"/>
    </source>
</evidence>
<dbReference type="Proteomes" id="UP000602124">
    <property type="component" value="Unassembled WGS sequence"/>
</dbReference>
<keyword evidence="3" id="KW-1185">Reference proteome</keyword>
<dbReference type="RefSeq" id="WP_198876765.1">
    <property type="nucleotide sequence ID" value="NZ_JAEKMH010000002.1"/>
</dbReference>
<dbReference type="EMBL" id="JAEKMH010000002">
    <property type="protein sequence ID" value="MBJ3785597.1"/>
    <property type="molecule type" value="Genomic_DNA"/>
</dbReference>
<accession>A0A934MHY2</accession>
<name>A0A934MHY2_9HYPH</name>
<sequence length="293" mass="32196">MRINLSDQTVDALALVISGGSQNDPTPSIGLYRAGWQLVEFFKPFKVIVDLSTHSRLPATKSSLQYMCFLDDQADLKKVVERAADPRDFIGDEERHVRVMDYLNRFLAYDNLKLEMVGHVVRLSEITAKAGVVTAFSAAAEDLDFDTVNRDLDRALKSAEEDPEDAVTAACSVIESVCRSILIELGLELPAKQDISGLYRAVREPLGLSPTKDGVPDLIADDVRNVLSGLVTAVQGIGALRTHGGDAHGRERGFKRVDARIARLAIHSASAVALFLLETWKLRFPDKALPKRD</sequence>
<protein>
    <submittedName>
        <fullName evidence="2">Abortive infection family protein</fullName>
    </submittedName>
</protein>
<comment type="caution">
    <text evidence="2">The sequence shown here is derived from an EMBL/GenBank/DDBJ whole genome shotgun (WGS) entry which is preliminary data.</text>
</comment>
<feature type="domain" description="Abortive infection protein-like C-terminal" evidence="1">
    <location>
        <begin position="198"/>
        <end position="278"/>
    </location>
</feature>
<proteinExistence type="predicted"/>
<reference evidence="2" key="1">
    <citation type="submission" date="2020-12" db="EMBL/GenBank/DDBJ databases">
        <title>Devosia sp. MSA67 isolated from Mo River.</title>
        <authorList>
            <person name="Ma F."/>
            <person name="Zi Z."/>
        </authorList>
    </citation>
    <scope>NUCLEOTIDE SEQUENCE</scope>
    <source>
        <strain evidence="2">MSA67</strain>
    </source>
</reference>
<organism evidence="2 3">
    <name type="scientific">Devosia sediminis</name>
    <dbReference type="NCBI Taxonomy" id="2798801"/>
    <lineage>
        <taxon>Bacteria</taxon>
        <taxon>Pseudomonadati</taxon>
        <taxon>Pseudomonadota</taxon>
        <taxon>Alphaproteobacteria</taxon>
        <taxon>Hyphomicrobiales</taxon>
        <taxon>Devosiaceae</taxon>
        <taxon>Devosia</taxon>
    </lineage>
</organism>